<evidence type="ECO:0000256" key="1">
    <source>
        <dbReference type="PROSITE-ProRule" id="PRU00221"/>
    </source>
</evidence>
<dbReference type="Pfam" id="PF23754">
    <property type="entry name" value="Beta-prop_IP5PC_F"/>
    <property type="match status" value="1"/>
</dbReference>
<gene>
    <name evidence="3" type="ORF">POCTA_138.1.T1620118</name>
</gene>
<evidence type="ECO:0000313" key="3">
    <source>
        <dbReference type="EMBL" id="CAD8213636.1"/>
    </source>
</evidence>
<name>A0A8S1YGK8_PAROT</name>
<dbReference type="AlphaFoldDB" id="A0A8S1YGK8"/>
<sequence>MISPKMLESEGDIFCCNGHNQKCISILFDSTMTRDQRYLCSDCLEYLDQDKKVIGIRRAQELIFEQQTDKIKQVEDIINPQIYSIEKALESINESKQQFFDSYQQLISGLSDWIGSLKQQIENSAHFSFYEELDSFISQQNCIKGNIYQLNQENQVINQNYHTKLRNHLEKIHKISLDNVYLKQLDFLACNSRQSNQEQDMIEQQLKQKSQIRFKQSLQNIIKVDQDIQNFEISFNQLQVFCDKKQECESIAFNYSQQIMISADQMNIQVWNFDQGKIELEKTLTVHSDEIFCLMFSKKHNSFISAGADKSLIIWKQNDNKEWIRSEPYIQHTEWVMCLLFNQSEDLVFSGSKDTSIIVWSVNLEKNELAYKYSLKTHKATVISLSLSESENLLVSCGVDTNSIIIWESNYKSKFVFEFKYYVKQSISAEGLNLMFINDTQFIWITGGKQFDQLWVFEMDEGIFKEKSNKKINLKKNDKVNDECHFPIVYNKERNILLIKHKTYIYIIRPMNTGDFSIIKEFNCDAGGIYGTMTNTGSYLVYWKSEEKSYVSHELLKI</sequence>
<dbReference type="Proteomes" id="UP000683925">
    <property type="component" value="Unassembled WGS sequence"/>
</dbReference>
<feature type="repeat" description="WD" evidence="1">
    <location>
        <begin position="329"/>
        <end position="363"/>
    </location>
</feature>
<dbReference type="InterPro" id="IPR056454">
    <property type="entry name" value="Beta-prop_IP5PC_F"/>
</dbReference>
<dbReference type="EMBL" id="CAJJDP010000164">
    <property type="protein sequence ID" value="CAD8213636.1"/>
    <property type="molecule type" value="Genomic_DNA"/>
</dbReference>
<dbReference type="InterPro" id="IPR001680">
    <property type="entry name" value="WD40_rpt"/>
</dbReference>
<feature type="repeat" description="WD" evidence="1">
    <location>
        <begin position="284"/>
        <end position="316"/>
    </location>
</feature>
<dbReference type="GO" id="GO:0097361">
    <property type="term" value="C:cytosolic [4Fe-4S] assembly targeting complex"/>
    <property type="evidence" value="ECO:0007669"/>
    <property type="project" value="TreeGrafter"/>
</dbReference>
<reference evidence="3" key="1">
    <citation type="submission" date="2021-01" db="EMBL/GenBank/DDBJ databases">
        <authorList>
            <consortium name="Genoscope - CEA"/>
            <person name="William W."/>
        </authorList>
    </citation>
    <scope>NUCLEOTIDE SEQUENCE</scope>
</reference>
<keyword evidence="1" id="KW-0853">WD repeat</keyword>
<dbReference type="Pfam" id="PF00400">
    <property type="entry name" value="WD40"/>
    <property type="match status" value="1"/>
</dbReference>
<dbReference type="GO" id="GO:0016226">
    <property type="term" value="P:iron-sulfur cluster assembly"/>
    <property type="evidence" value="ECO:0007669"/>
    <property type="project" value="TreeGrafter"/>
</dbReference>
<protein>
    <recommendedName>
        <fullName evidence="2">IP5PC-F beta-propeller domain-containing protein</fullName>
    </recommendedName>
</protein>
<dbReference type="PANTHER" id="PTHR19920">
    <property type="entry name" value="WD40 PROTEIN CIAO1"/>
    <property type="match status" value="1"/>
</dbReference>
<dbReference type="SMART" id="SM00320">
    <property type="entry name" value="WD40"/>
    <property type="match status" value="4"/>
</dbReference>
<keyword evidence="4" id="KW-1185">Reference proteome</keyword>
<proteinExistence type="predicted"/>
<comment type="caution">
    <text evidence="3">The sequence shown here is derived from an EMBL/GenBank/DDBJ whole genome shotgun (WGS) entry which is preliminary data.</text>
</comment>
<dbReference type="PROSITE" id="PS50082">
    <property type="entry name" value="WD_REPEATS_2"/>
    <property type="match status" value="2"/>
</dbReference>
<dbReference type="PANTHER" id="PTHR19920:SF0">
    <property type="entry name" value="CYTOSOLIC IRON-SULFUR PROTEIN ASSEMBLY PROTEIN CIAO1-RELATED"/>
    <property type="match status" value="1"/>
</dbReference>
<accession>A0A8S1YGK8</accession>
<feature type="domain" description="IP5PC-F beta-propeller" evidence="2">
    <location>
        <begin position="332"/>
        <end position="413"/>
    </location>
</feature>
<organism evidence="3 4">
    <name type="scientific">Paramecium octaurelia</name>
    <dbReference type="NCBI Taxonomy" id="43137"/>
    <lineage>
        <taxon>Eukaryota</taxon>
        <taxon>Sar</taxon>
        <taxon>Alveolata</taxon>
        <taxon>Ciliophora</taxon>
        <taxon>Intramacronucleata</taxon>
        <taxon>Oligohymenophorea</taxon>
        <taxon>Peniculida</taxon>
        <taxon>Parameciidae</taxon>
        <taxon>Paramecium</taxon>
    </lineage>
</organism>
<evidence type="ECO:0000259" key="2">
    <source>
        <dbReference type="Pfam" id="PF23754"/>
    </source>
</evidence>
<dbReference type="PROSITE" id="PS50294">
    <property type="entry name" value="WD_REPEATS_REGION"/>
    <property type="match status" value="2"/>
</dbReference>
<evidence type="ECO:0000313" key="4">
    <source>
        <dbReference type="Proteomes" id="UP000683925"/>
    </source>
</evidence>